<dbReference type="PROSITE" id="PS00688">
    <property type="entry name" value="SIGMA54_INTERACT_3"/>
    <property type="match status" value="1"/>
</dbReference>
<evidence type="ECO:0000256" key="3">
    <source>
        <dbReference type="ARBA" id="ARBA00023015"/>
    </source>
</evidence>
<dbReference type="PROSITE" id="PS00676">
    <property type="entry name" value="SIGMA54_INTERACT_2"/>
    <property type="match status" value="1"/>
</dbReference>
<dbReference type="GO" id="GO:0005524">
    <property type="term" value="F:ATP binding"/>
    <property type="evidence" value="ECO:0007669"/>
    <property type="project" value="UniProtKB-KW"/>
</dbReference>
<keyword evidence="2" id="KW-0067">ATP-binding</keyword>
<dbReference type="InterPro" id="IPR058031">
    <property type="entry name" value="AAA_lid_NorR"/>
</dbReference>
<dbReference type="SUPFAM" id="SSF55785">
    <property type="entry name" value="PYP-like sensor domain (PAS domain)"/>
    <property type="match status" value="1"/>
</dbReference>
<keyword evidence="5" id="KW-0804">Transcription</keyword>
<dbReference type="Gene3D" id="1.10.10.60">
    <property type="entry name" value="Homeodomain-like"/>
    <property type="match status" value="1"/>
</dbReference>
<dbReference type="SMART" id="SM00382">
    <property type="entry name" value="AAA"/>
    <property type="match status" value="1"/>
</dbReference>
<dbReference type="PANTHER" id="PTHR32071:SF74">
    <property type="entry name" value="TRANSCRIPTIONAL ACTIVATOR ROCR"/>
    <property type="match status" value="1"/>
</dbReference>
<accession>A0A415DXA5</accession>
<sequence length="460" mass="52452">MQKLREYAQEVLNLYNYFNGAIIFDQNAVAVYYYNNRQDINNLTEEDVVGKHLSQIYPNLDLSSSTIIEALTKGIPTSNKAQRVKTFKGRELNEVNTTIPIFENDNIIGAVEVSKYIIGDELHQNIFVTPVTMGQHRQLYTADDIISDCIQLQEVKRKIKKVAQTDSSVLIFGKTGTGKEMVAESIHTGGKRKAKRFISQNCAAIPASLLESILFGTVKGSFTGAENRIGLLESADGGTLFLDEINNMDLSIQAKILKAIEEQRITRVGDYESKLIDVRIIAATNQDPWQLVKDMRLREDLYYRLRVVQIDLPLLSERKGDIDLLTKYFIKKYNKRMGKNVMGLNGETERFFHTYPWPGNVRELENTVAGAFNFVEGHFIKLQDISWYDGGKEMEDDDFCDRFLTGGTLKDMVRNYEKHLIEEAMRQSADLPQVAQKLGITRQNLNHKMKQYHLQMPAGK</sequence>
<keyword evidence="1" id="KW-0547">Nucleotide-binding</keyword>
<name>A0A415DXA5_9FIRM</name>
<dbReference type="Proteomes" id="UP000284841">
    <property type="component" value="Unassembled WGS sequence"/>
</dbReference>
<dbReference type="Gene3D" id="3.30.450.20">
    <property type="entry name" value="PAS domain"/>
    <property type="match status" value="1"/>
</dbReference>
<dbReference type="OrthoDB" id="9803970at2"/>
<evidence type="ECO:0000313" key="7">
    <source>
        <dbReference type="EMBL" id="RHJ85109.1"/>
    </source>
</evidence>
<dbReference type="AlphaFoldDB" id="A0A415DXA5"/>
<evidence type="ECO:0000256" key="2">
    <source>
        <dbReference type="ARBA" id="ARBA00022840"/>
    </source>
</evidence>
<dbReference type="Gene3D" id="1.10.8.60">
    <property type="match status" value="1"/>
</dbReference>
<dbReference type="FunFam" id="3.40.50.300:FF:000006">
    <property type="entry name" value="DNA-binding transcriptional regulator NtrC"/>
    <property type="match status" value="1"/>
</dbReference>
<dbReference type="InterPro" id="IPR025944">
    <property type="entry name" value="Sigma_54_int_dom_CS"/>
</dbReference>
<dbReference type="InterPro" id="IPR002078">
    <property type="entry name" value="Sigma_54_int"/>
</dbReference>
<comment type="caution">
    <text evidence="7">The sequence shown here is derived from an EMBL/GenBank/DDBJ whole genome shotgun (WGS) entry which is preliminary data.</text>
</comment>
<keyword evidence="4" id="KW-0238">DNA-binding</keyword>
<proteinExistence type="predicted"/>
<dbReference type="SUPFAM" id="SSF52540">
    <property type="entry name" value="P-loop containing nucleoside triphosphate hydrolases"/>
    <property type="match status" value="1"/>
</dbReference>
<dbReference type="InterPro" id="IPR027417">
    <property type="entry name" value="P-loop_NTPase"/>
</dbReference>
<dbReference type="InterPro" id="IPR009057">
    <property type="entry name" value="Homeodomain-like_sf"/>
</dbReference>
<reference evidence="7 8" key="1">
    <citation type="submission" date="2018-08" db="EMBL/GenBank/DDBJ databases">
        <title>A genome reference for cultivated species of the human gut microbiota.</title>
        <authorList>
            <person name="Zou Y."/>
            <person name="Xue W."/>
            <person name="Luo G."/>
        </authorList>
    </citation>
    <scope>NUCLEOTIDE SEQUENCE [LARGE SCALE GENOMIC DNA]</scope>
    <source>
        <strain evidence="7 8">AM07-24</strain>
    </source>
</reference>
<keyword evidence="8" id="KW-1185">Reference proteome</keyword>
<dbReference type="Pfam" id="PF25601">
    <property type="entry name" value="AAA_lid_14"/>
    <property type="match status" value="1"/>
</dbReference>
<organism evidence="7 8">
    <name type="scientific">Emergencia timonensis</name>
    <dbReference type="NCBI Taxonomy" id="1776384"/>
    <lineage>
        <taxon>Bacteria</taxon>
        <taxon>Bacillati</taxon>
        <taxon>Bacillota</taxon>
        <taxon>Clostridia</taxon>
        <taxon>Peptostreptococcales</taxon>
        <taxon>Anaerovoracaceae</taxon>
        <taxon>Emergencia</taxon>
    </lineage>
</organism>
<evidence type="ECO:0000256" key="5">
    <source>
        <dbReference type="ARBA" id="ARBA00023163"/>
    </source>
</evidence>
<dbReference type="Pfam" id="PF02954">
    <property type="entry name" value="HTH_8"/>
    <property type="match status" value="1"/>
</dbReference>
<protein>
    <recommendedName>
        <fullName evidence="6">Sigma-54 factor interaction domain-containing protein</fullName>
    </recommendedName>
</protein>
<dbReference type="InterPro" id="IPR025943">
    <property type="entry name" value="Sigma_54_int_dom_ATP-bd_2"/>
</dbReference>
<gene>
    <name evidence="7" type="ORF">DW099_15520</name>
</gene>
<dbReference type="InterPro" id="IPR003593">
    <property type="entry name" value="AAA+_ATPase"/>
</dbReference>
<dbReference type="InterPro" id="IPR035965">
    <property type="entry name" value="PAS-like_dom_sf"/>
</dbReference>
<evidence type="ECO:0000259" key="6">
    <source>
        <dbReference type="PROSITE" id="PS50045"/>
    </source>
</evidence>
<dbReference type="GO" id="GO:0006355">
    <property type="term" value="P:regulation of DNA-templated transcription"/>
    <property type="evidence" value="ECO:0007669"/>
    <property type="project" value="InterPro"/>
</dbReference>
<dbReference type="EMBL" id="QRMS01000005">
    <property type="protein sequence ID" value="RHJ85109.1"/>
    <property type="molecule type" value="Genomic_DNA"/>
</dbReference>
<dbReference type="Gene3D" id="3.40.50.300">
    <property type="entry name" value="P-loop containing nucleotide triphosphate hydrolases"/>
    <property type="match status" value="1"/>
</dbReference>
<dbReference type="GO" id="GO:0043565">
    <property type="term" value="F:sequence-specific DNA binding"/>
    <property type="evidence" value="ECO:0007669"/>
    <property type="project" value="InterPro"/>
</dbReference>
<evidence type="ECO:0000256" key="1">
    <source>
        <dbReference type="ARBA" id="ARBA00022741"/>
    </source>
</evidence>
<dbReference type="CDD" id="cd00009">
    <property type="entry name" value="AAA"/>
    <property type="match status" value="1"/>
</dbReference>
<dbReference type="RefSeq" id="WP_067532384.1">
    <property type="nucleotide sequence ID" value="NZ_AP025567.1"/>
</dbReference>
<dbReference type="STRING" id="1776384.GCA_900086585_00112"/>
<dbReference type="GeneID" id="83002547"/>
<dbReference type="Pfam" id="PF00158">
    <property type="entry name" value="Sigma54_activat"/>
    <property type="match status" value="1"/>
</dbReference>
<dbReference type="PANTHER" id="PTHR32071">
    <property type="entry name" value="TRANSCRIPTIONAL REGULATORY PROTEIN"/>
    <property type="match status" value="1"/>
</dbReference>
<dbReference type="PROSITE" id="PS50045">
    <property type="entry name" value="SIGMA54_INTERACT_4"/>
    <property type="match status" value="1"/>
</dbReference>
<feature type="domain" description="Sigma-54 factor interaction" evidence="6">
    <location>
        <begin position="145"/>
        <end position="373"/>
    </location>
</feature>
<keyword evidence="3" id="KW-0805">Transcription regulation</keyword>
<dbReference type="SUPFAM" id="SSF46689">
    <property type="entry name" value="Homeodomain-like"/>
    <property type="match status" value="1"/>
</dbReference>
<evidence type="ECO:0000313" key="8">
    <source>
        <dbReference type="Proteomes" id="UP000284841"/>
    </source>
</evidence>
<evidence type="ECO:0000256" key="4">
    <source>
        <dbReference type="ARBA" id="ARBA00023125"/>
    </source>
</evidence>
<dbReference type="InterPro" id="IPR002197">
    <property type="entry name" value="HTH_Fis"/>
</dbReference>